<comment type="similarity">
    <text evidence="7">Belongs to the shikimate kinase family.</text>
</comment>
<dbReference type="AlphaFoldDB" id="A0A2N9JG44"/>
<dbReference type="PANTHER" id="PTHR21087">
    <property type="entry name" value="SHIKIMATE KINASE"/>
    <property type="match status" value="1"/>
</dbReference>
<keyword evidence="2 7" id="KW-0808">Transferase</keyword>
<dbReference type="GO" id="GO:0008652">
    <property type="term" value="P:amino acid biosynthetic process"/>
    <property type="evidence" value="ECO:0007669"/>
    <property type="project" value="UniProtKB-KW"/>
</dbReference>
<dbReference type="GO" id="GO:0000287">
    <property type="term" value="F:magnesium ion binding"/>
    <property type="evidence" value="ECO:0007669"/>
    <property type="project" value="UniProtKB-UniRule"/>
</dbReference>
<proteinExistence type="inferred from homology"/>
<comment type="function">
    <text evidence="7">Catalyzes the specific phosphorylation of the 3-hydroxyl group of shikimic acid using ATP as a cosubstrate.</text>
</comment>
<comment type="pathway">
    <text evidence="7">Metabolic intermediate biosynthesis; chorismate biosynthesis; chorismate from D-erythrose 4-phosphate and phosphoenolpyruvate: step 5/7.</text>
</comment>
<dbReference type="GO" id="GO:0009073">
    <property type="term" value="P:aromatic amino acid family biosynthetic process"/>
    <property type="evidence" value="ECO:0007669"/>
    <property type="project" value="UniProtKB-KW"/>
</dbReference>
<dbReference type="InterPro" id="IPR031322">
    <property type="entry name" value="Shikimate/glucono_kinase"/>
</dbReference>
<dbReference type="HAMAP" id="MF_00109">
    <property type="entry name" value="Shikimate_kinase"/>
    <property type="match status" value="1"/>
</dbReference>
<accession>A0A2N9JG44</accession>
<evidence type="ECO:0000256" key="2">
    <source>
        <dbReference type="ARBA" id="ARBA00022679"/>
    </source>
</evidence>
<comment type="cofactor">
    <cofactor evidence="7">
        <name>Mg(2+)</name>
        <dbReference type="ChEBI" id="CHEBI:18420"/>
    </cofactor>
    <text evidence="7">Binds 1 Mg(2+) ion per subunit.</text>
</comment>
<dbReference type="PANTHER" id="PTHR21087:SF16">
    <property type="entry name" value="SHIKIMATE KINASE 1, CHLOROPLASTIC"/>
    <property type="match status" value="1"/>
</dbReference>
<keyword evidence="3 7" id="KW-0547">Nucleotide-binding</keyword>
<keyword evidence="7" id="KW-0479">Metal-binding</keyword>
<gene>
    <name evidence="7 8" type="primary">aroK</name>
    <name evidence="8" type="ORF">MPLG2_1452</name>
</gene>
<feature type="binding site" evidence="7">
    <location>
        <position position="118"/>
    </location>
    <ligand>
        <name>ATP</name>
        <dbReference type="ChEBI" id="CHEBI:30616"/>
    </ligand>
</feature>
<evidence type="ECO:0000256" key="1">
    <source>
        <dbReference type="ARBA" id="ARBA00022605"/>
    </source>
</evidence>
<dbReference type="EMBL" id="LT985188">
    <property type="protein sequence ID" value="SPD86488.1"/>
    <property type="molecule type" value="Genomic_DNA"/>
</dbReference>
<dbReference type="GO" id="GO:0005829">
    <property type="term" value="C:cytosol"/>
    <property type="evidence" value="ECO:0007669"/>
    <property type="project" value="TreeGrafter"/>
</dbReference>
<reference evidence="8 9" key="1">
    <citation type="submission" date="2018-02" db="EMBL/GenBank/DDBJ databases">
        <authorList>
            <person name="Cohen D.B."/>
            <person name="Kent A.D."/>
        </authorList>
    </citation>
    <scope>NUCLEOTIDE SEQUENCE [LARGE SCALE GENOMIC DNA]</scope>
    <source>
        <strain evidence="8">1</strain>
    </source>
</reference>
<dbReference type="InterPro" id="IPR027417">
    <property type="entry name" value="P-loop_NTPase"/>
</dbReference>
<dbReference type="KEGG" id="mgg:MPLG2_1452"/>
<evidence type="ECO:0000313" key="8">
    <source>
        <dbReference type="EMBL" id="SPD86488.1"/>
    </source>
</evidence>
<organism evidence="8 9">
    <name type="scientific">Micropruina glycogenica</name>
    <dbReference type="NCBI Taxonomy" id="75385"/>
    <lineage>
        <taxon>Bacteria</taxon>
        <taxon>Bacillati</taxon>
        <taxon>Actinomycetota</taxon>
        <taxon>Actinomycetes</taxon>
        <taxon>Propionibacteriales</taxon>
        <taxon>Nocardioidaceae</taxon>
        <taxon>Micropruina</taxon>
    </lineage>
</organism>
<comment type="subcellular location">
    <subcellularLocation>
        <location evidence="7">Cytoplasm</location>
    </subcellularLocation>
</comment>
<keyword evidence="4 7" id="KW-0418">Kinase</keyword>
<feature type="binding site" evidence="7">
    <location>
        <position position="36"/>
    </location>
    <ligand>
        <name>substrate</name>
    </ligand>
</feature>
<feature type="binding site" evidence="7">
    <location>
        <position position="60"/>
    </location>
    <ligand>
        <name>substrate</name>
    </ligand>
</feature>
<keyword evidence="9" id="KW-1185">Reference proteome</keyword>
<keyword evidence="5 7" id="KW-0067">ATP-binding</keyword>
<feature type="binding site" evidence="7">
    <location>
        <begin position="14"/>
        <end position="19"/>
    </location>
    <ligand>
        <name>ATP</name>
        <dbReference type="ChEBI" id="CHEBI:30616"/>
    </ligand>
</feature>
<comment type="caution">
    <text evidence="7">Lacks conserved residue(s) required for the propagation of feature annotation.</text>
</comment>
<dbReference type="GO" id="GO:0004765">
    <property type="term" value="F:shikimate kinase activity"/>
    <property type="evidence" value="ECO:0007669"/>
    <property type="project" value="UniProtKB-UniRule"/>
</dbReference>
<dbReference type="PRINTS" id="PR01100">
    <property type="entry name" value="SHIKIMTKNASE"/>
</dbReference>
<dbReference type="Gene3D" id="3.40.50.300">
    <property type="entry name" value="P-loop containing nucleotide triphosphate hydrolases"/>
    <property type="match status" value="1"/>
</dbReference>
<keyword evidence="7" id="KW-0460">Magnesium</keyword>
<dbReference type="Pfam" id="PF01202">
    <property type="entry name" value="SKI"/>
    <property type="match status" value="1"/>
</dbReference>
<evidence type="ECO:0000313" key="9">
    <source>
        <dbReference type="Proteomes" id="UP000238164"/>
    </source>
</evidence>
<dbReference type="Proteomes" id="UP000238164">
    <property type="component" value="Chromosome 1"/>
</dbReference>
<dbReference type="InterPro" id="IPR000623">
    <property type="entry name" value="Shikimate_kinase/TSH1"/>
</dbReference>
<feature type="binding site" evidence="7">
    <location>
        <position position="18"/>
    </location>
    <ligand>
        <name>Mg(2+)</name>
        <dbReference type="ChEBI" id="CHEBI:18420"/>
    </ligand>
</feature>
<evidence type="ECO:0000256" key="5">
    <source>
        <dbReference type="ARBA" id="ARBA00022840"/>
    </source>
</evidence>
<protein>
    <recommendedName>
        <fullName evidence="7">Shikimate kinase</fullName>
        <shortName evidence="7">SK</shortName>
        <ecNumber evidence="7">2.7.1.71</ecNumber>
    </recommendedName>
</protein>
<dbReference type="GO" id="GO:0005524">
    <property type="term" value="F:ATP binding"/>
    <property type="evidence" value="ECO:0007669"/>
    <property type="project" value="UniProtKB-UniRule"/>
</dbReference>
<dbReference type="SUPFAM" id="SSF52540">
    <property type="entry name" value="P-loop containing nucleoside triphosphate hydrolases"/>
    <property type="match status" value="1"/>
</dbReference>
<feature type="binding site" evidence="7">
    <location>
        <position position="81"/>
    </location>
    <ligand>
        <name>substrate</name>
    </ligand>
</feature>
<comment type="subunit">
    <text evidence="7">Monomer.</text>
</comment>
<evidence type="ECO:0000256" key="4">
    <source>
        <dbReference type="ARBA" id="ARBA00022777"/>
    </source>
</evidence>
<sequence length="171" mass="18285">MTAASTIALIGAPGAGKTTVGRQLAARLDLPFVDVDARIEAEQGRLIREIFADGGEAHFRELERDTSLDALSRPGVVSLGGGAVMTPAIAEALREVTVVWLSVSVTQASRRVGLNQARPLLLGNMRATLIKLLAERTPVYQNLATITVDTDRTGVRAIVDQIISELKEVDE</sequence>
<comment type="catalytic activity">
    <reaction evidence="7">
        <text>shikimate + ATP = 3-phosphoshikimate + ADP + H(+)</text>
        <dbReference type="Rhea" id="RHEA:13121"/>
        <dbReference type="ChEBI" id="CHEBI:15378"/>
        <dbReference type="ChEBI" id="CHEBI:30616"/>
        <dbReference type="ChEBI" id="CHEBI:36208"/>
        <dbReference type="ChEBI" id="CHEBI:145989"/>
        <dbReference type="ChEBI" id="CHEBI:456216"/>
        <dbReference type="EC" id="2.7.1.71"/>
    </reaction>
</comment>
<dbReference type="GO" id="GO:0009423">
    <property type="term" value="P:chorismate biosynthetic process"/>
    <property type="evidence" value="ECO:0007669"/>
    <property type="project" value="UniProtKB-UniRule"/>
</dbReference>
<feature type="binding site" evidence="7">
    <location>
        <position position="136"/>
    </location>
    <ligand>
        <name>substrate</name>
    </ligand>
</feature>
<dbReference type="UniPathway" id="UPA00053">
    <property type="reaction ID" value="UER00088"/>
</dbReference>
<keyword evidence="6 7" id="KW-0057">Aromatic amino acid biosynthesis</keyword>
<evidence type="ECO:0000256" key="6">
    <source>
        <dbReference type="ARBA" id="ARBA00023141"/>
    </source>
</evidence>
<keyword evidence="7" id="KW-0963">Cytoplasm</keyword>
<evidence type="ECO:0000256" key="7">
    <source>
        <dbReference type="HAMAP-Rule" id="MF_00109"/>
    </source>
</evidence>
<name>A0A2N9JG44_9ACTN</name>
<evidence type="ECO:0000256" key="3">
    <source>
        <dbReference type="ARBA" id="ARBA00022741"/>
    </source>
</evidence>
<dbReference type="EC" id="2.7.1.71" evidence="7"/>
<keyword evidence="1 7" id="KW-0028">Amino-acid biosynthesis</keyword>
<dbReference type="RefSeq" id="WP_231935882.1">
    <property type="nucleotide sequence ID" value="NZ_BAAAGO010000033.1"/>
</dbReference>
<dbReference type="CDD" id="cd00464">
    <property type="entry name" value="SK"/>
    <property type="match status" value="1"/>
</dbReference>